<dbReference type="SMART" id="SM00382">
    <property type="entry name" value="AAA"/>
    <property type="match status" value="1"/>
</dbReference>
<dbReference type="Pfam" id="PF12399">
    <property type="entry name" value="BCA_ABC_TP_C"/>
    <property type="match status" value="1"/>
</dbReference>
<evidence type="ECO:0000259" key="4">
    <source>
        <dbReference type="PROSITE" id="PS50893"/>
    </source>
</evidence>
<dbReference type="PANTHER" id="PTHR45772">
    <property type="entry name" value="CONSERVED COMPONENT OF ABC TRANSPORTER FOR NATURAL AMINO ACIDS-RELATED"/>
    <property type="match status" value="1"/>
</dbReference>
<name>A0A9W6CVF3_9MICO</name>
<organism evidence="5 6">
    <name type="scientific">Agromyces rhizosphaerae</name>
    <dbReference type="NCBI Taxonomy" id="88374"/>
    <lineage>
        <taxon>Bacteria</taxon>
        <taxon>Bacillati</taxon>
        <taxon>Actinomycetota</taxon>
        <taxon>Actinomycetes</taxon>
        <taxon>Micrococcales</taxon>
        <taxon>Microbacteriaceae</taxon>
        <taxon>Agromyces</taxon>
    </lineage>
</organism>
<dbReference type="RefSeq" id="WP_281884109.1">
    <property type="nucleotide sequence ID" value="NZ_BSDP01000001.1"/>
</dbReference>
<dbReference type="InterPro" id="IPR003593">
    <property type="entry name" value="AAA+_ATPase"/>
</dbReference>
<evidence type="ECO:0000256" key="3">
    <source>
        <dbReference type="ARBA" id="ARBA00022840"/>
    </source>
</evidence>
<dbReference type="Pfam" id="PF00005">
    <property type="entry name" value="ABC_tran"/>
    <property type="match status" value="1"/>
</dbReference>
<comment type="caution">
    <text evidence="5">The sequence shown here is derived from an EMBL/GenBank/DDBJ whole genome shotgun (WGS) entry which is preliminary data.</text>
</comment>
<keyword evidence="3 5" id="KW-0067">ATP-binding</keyword>
<dbReference type="InterPro" id="IPR027417">
    <property type="entry name" value="P-loop_NTPase"/>
</dbReference>
<dbReference type="GO" id="GO:0005886">
    <property type="term" value="C:plasma membrane"/>
    <property type="evidence" value="ECO:0007669"/>
    <property type="project" value="TreeGrafter"/>
</dbReference>
<proteinExistence type="predicted"/>
<dbReference type="GO" id="GO:0005524">
    <property type="term" value="F:ATP binding"/>
    <property type="evidence" value="ECO:0007669"/>
    <property type="project" value="UniProtKB-KW"/>
</dbReference>
<gene>
    <name evidence="5" type="primary">livG</name>
    <name evidence="5" type="ORF">ARHIZOSPH14_17560</name>
</gene>
<dbReference type="SUPFAM" id="SSF52540">
    <property type="entry name" value="P-loop containing nucleoside triphosphate hydrolases"/>
    <property type="match status" value="1"/>
</dbReference>
<dbReference type="InterPro" id="IPR003439">
    <property type="entry name" value="ABC_transporter-like_ATP-bd"/>
</dbReference>
<evidence type="ECO:0000256" key="2">
    <source>
        <dbReference type="ARBA" id="ARBA00022741"/>
    </source>
</evidence>
<dbReference type="AlphaFoldDB" id="A0A9W6CVF3"/>
<dbReference type="InterPro" id="IPR032823">
    <property type="entry name" value="BCA_ABC_TP_C"/>
</dbReference>
<feature type="domain" description="ABC transporter" evidence="4">
    <location>
        <begin position="20"/>
        <end position="266"/>
    </location>
</feature>
<dbReference type="GO" id="GO:0016887">
    <property type="term" value="F:ATP hydrolysis activity"/>
    <property type="evidence" value="ECO:0007669"/>
    <property type="project" value="InterPro"/>
</dbReference>
<sequence length="274" mass="28274">MSVDAPPARDEASPPAADPLRLEHVTVRFGGIVAIDDASLAVGAGHVVGLIGPNGAGKTTLFNVACGIVRPRTGTVRVMGVDRPRPHRLTGLGVARTLQGLGLFPGLTVRQNVMAGLSHGAPGAAAGLVGAPASARFLREAAERAEAALERVGLASAGERMPEALPYPERKRVALARAFVSEPHLLLLDEPAGGLGAADIDELAALVRDFAGGEHGRSVLLVEHHVDLVMSLCDRIAVLDSGRMLATGTPDEIRDDQAVVDAYLGVDVDGEDAA</sequence>
<dbReference type="Proteomes" id="UP001144396">
    <property type="component" value="Unassembled WGS sequence"/>
</dbReference>
<dbReference type="PROSITE" id="PS50893">
    <property type="entry name" value="ABC_TRANSPORTER_2"/>
    <property type="match status" value="1"/>
</dbReference>
<dbReference type="InterPro" id="IPR051120">
    <property type="entry name" value="ABC_AA/LPS_Transport"/>
</dbReference>
<reference evidence="5" key="1">
    <citation type="submission" date="2022-12" db="EMBL/GenBank/DDBJ databases">
        <title>Reference genome sequencing for broad-spectrum identification of bacterial and archaeal isolates by mass spectrometry.</title>
        <authorList>
            <person name="Sekiguchi Y."/>
            <person name="Tourlousse D.M."/>
        </authorList>
    </citation>
    <scope>NUCLEOTIDE SEQUENCE</scope>
    <source>
        <strain evidence="5">14</strain>
    </source>
</reference>
<dbReference type="Gene3D" id="3.40.50.300">
    <property type="entry name" value="P-loop containing nucleotide triphosphate hydrolases"/>
    <property type="match status" value="1"/>
</dbReference>
<accession>A0A9W6CVF3</accession>
<evidence type="ECO:0000256" key="1">
    <source>
        <dbReference type="ARBA" id="ARBA00022448"/>
    </source>
</evidence>
<dbReference type="EMBL" id="BSDP01000001">
    <property type="protein sequence ID" value="GLI27514.1"/>
    <property type="molecule type" value="Genomic_DNA"/>
</dbReference>
<keyword evidence="6" id="KW-1185">Reference proteome</keyword>
<protein>
    <submittedName>
        <fullName evidence="5">ABC transporter ATP-binding protein</fullName>
    </submittedName>
</protein>
<evidence type="ECO:0000313" key="5">
    <source>
        <dbReference type="EMBL" id="GLI27514.1"/>
    </source>
</evidence>
<evidence type="ECO:0000313" key="6">
    <source>
        <dbReference type="Proteomes" id="UP001144396"/>
    </source>
</evidence>
<keyword evidence="2" id="KW-0547">Nucleotide-binding</keyword>
<keyword evidence="1" id="KW-0813">Transport</keyword>